<dbReference type="SUPFAM" id="SSF54762">
    <property type="entry name" value="Signal recognition particle alu RNA binding heterodimer, SRP9/14"/>
    <property type="match status" value="1"/>
</dbReference>
<keyword evidence="9" id="KW-1185">Reference proteome</keyword>
<dbReference type="GO" id="GO:0006614">
    <property type="term" value="P:SRP-dependent cotranslational protein targeting to membrane"/>
    <property type="evidence" value="ECO:0007669"/>
    <property type="project" value="InterPro"/>
</dbReference>
<feature type="region of interest" description="Disordered" evidence="7">
    <location>
        <begin position="174"/>
        <end position="253"/>
    </location>
</feature>
<dbReference type="HOGENOM" id="CLU_903498_0_0_1"/>
<dbReference type="Proteomes" id="UP000054018">
    <property type="component" value="Unassembled WGS sequence"/>
</dbReference>
<dbReference type="EMBL" id="KN833688">
    <property type="protein sequence ID" value="KIK29776.1"/>
    <property type="molecule type" value="Genomic_DNA"/>
</dbReference>
<name>A0A0C9ZKA8_9AGAM</name>
<dbReference type="InterPro" id="IPR009018">
    <property type="entry name" value="Signal_recog_particle_SRP9/14"/>
</dbReference>
<dbReference type="Gene3D" id="3.30.720.10">
    <property type="entry name" value="Signal recognition particle alu RNA binding heterodimer, srp9/1"/>
    <property type="match status" value="1"/>
</dbReference>
<sequence length="308" mass="34361">MQLVDNNTFLRRLEKPFEATKDKGTVWLTHKQLTSAGEDAVMYYKDESNLEYLCLVLVTDGKKTQFSTQTALWKQFMMELVVIKGSKHDNSRKNRRRQVKAALKLEALNEWAAKREGSRSDMQFPSQLPAHAHAQQHVHFIVWVFFTPGEAGMKGAGPATGSYSLKIEGDVSESHVFQQRNVSESKIVTERERTNPPSHPSHSENEESPPNLCVTHATIDPPSVVSHVSISDSSVQKLSDNPSPVPPGTKLRPRRSSIISKVSSFFQRLKSLRGTQEKGRASPVIVQAATFNNVGPSHYAIPGYGDNR</sequence>
<feature type="compositionally biased region" description="Polar residues" evidence="7">
    <location>
        <begin position="175"/>
        <end position="186"/>
    </location>
</feature>
<keyword evidence="3" id="KW-0963">Cytoplasm</keyword>
<dbReference type="GO" id="GO:0008312">
    <property type="term" value="F:7S RNA binding"/>
    <property type="evidence" value="ECO:0007669"/>
    <property type="project" value="InterPro"/>
</dbReference>
<reference evidence="8 9" key="1">
    <citation type="submission" date="2014-04" db="EMBL/GenBank/DDBJ databases">
        <authorList>
            <consortium name="DOE Joint Genome Institute"/>
            <person name="Kuo A."/>
            <person name="Kohler A."/>
            <person name="Costa M.D."/>
            <person name="Nagy L.G."/>
            <person name="Floudas D."/>
            <person name="Copeland A."/>
            <person name="Barry K.W."/>
            <person name="Cichocki N."/>
            <person name="Veneault-Fourrey C."/>
            <person name="LaButti K."/>
            <person name="Lindquist E.A."/>
            <person name="Lipzen A."/>
            <person name="Lundell T."/>
            <person name="Morin E."/>
            <person name="Murat C."/>
            <person name="Sun H."/>
            <person name="Tunlid A."/>
            <person name="Henrissat B."/>
            <person name="Grigoriev I.V."/>
            <person name="Hibbett D.S."/>
            <person name="Martin F."/>
            <person name="Nordberg H.P."/>
            <person name="Cantor M.N."/>
            <person name="Hua S.X."/>
        </authorList>
    </citation>
    <scope>NUCLEOTIDE SEQUENCE [LARGE SCALE GENOMIC DNA]</scope>
    <source>
        <strain evidence="8 9">441</strain>
    </source>
</reference>
<proteinExistence type="inferred from homology"/>
<evidence type="ECO:0000256" key="3">
    <source>
        <dbReference type="ARBA" id="ARBA00022490"/>
    </source>
</evidence>
<keyword evidence="4" id="KW-0694">RNA-binding</keyword>
<evidence type="ECO:0000256" key="6">
    <source>
        <dbReference type="ARBA" id="ARBA00023274"/>
    </source>
</evidence>
<dbReference type="OrthoDB" id="2692705at2759"/>
<evidence type="ECO:0000256" key="4">
    <source>
        <dbReference type="ARBA" id="ARBA00022884"/>
    </source>
</evidence>
<evidence type="ECO:0000256" key="5">
    <source>
        <dbReference type="ARBA" id="ARBA00023135"/>
    </source>
</evidence>
<dbReference type="GO" id="GO:0030942">
    <property type="term" value="F:endoplasmic reticulum signal peptide binding"/>
    <property type="evidence" value="ECO:0007669"/>
    <property type="project" value="InterPro"/>
</dbReference>
<dbReference type="Pfam" id="PF02290">
    <property type="entry name" value="SRP14"/>
    <property type="match status" value="1"/>
</dbReference>
<evidence type="ECO:0000313" key="8">
    <source>
        <dbReference type="EMBL" id="KIK29776.1"/>
    </source>
</evidence>
<keyword evidence="6" id="KW-0687">Ribonucleoprotein</keyword>
<keyword evidence="5" id="KW-0733">Signal recognition particle</keyword>
<dbReference type="GO" id="GO:0005786">
    <property type="term" value="C:signal recognition particle, endoplasmic reticulum targeting"/>
    <property type="evidence" value="ECO:0007669"/>
    <property type="project" value="UniProtKB-KW"/>
</dbReference>
<comment type="similarity">
    <text evidence="2">Belongs to the SRP14 family.</text>
</comment>
<organism evidence="8 9">
    <name type="scientific">Pisolithus microcarpus 441</name>
    <dbReference type="NCBI Taxonomy" id="765257"/>
    <lineage>
        <taxon>Eukaryota</taxon>
        <taxon>Fungi</taxon>
        <taxon>Dikarya</taxon>
        <taxon>Basidiomycota</taxon>
        <taxon>Agaricomycotina</taxon>
        <taxon>Agaricomycetes</taxon>
        <taxon>Agaricomycetidae</taxon>
        <taxon>Boletales</taxon>
        <taxon>Sclerodermatineae</taxon>
        <taxon>Pisolithaceae</taxon>
        <taxon>Pisolithus</taxon>
    </lineage>
</organism>
<protein>
    <submittedName>
        <fullName evidence="8">Uncharacterized protein</fullName>
    </submittedName>
</protein>
<dbReference type="AlphaFoldDB" id="A0A0C9ZKA8"/>
<dbReference type="InterPro" id="IPR003210">
    <property type="entry name" value="Signal_recog_particle_SRP14"/>
</dbReference>
<reference evidence="9" key="2">
    <citation type="submission" date="2015-01" db="EMBL/GenBank/DDBJ databases">
        <title>Evolutionary Origins and Diversification of the Mycorrhizal Mutualists.</title>
        <authorList>
            <consortium name="DOE Joint Genome Institute"/>
            <consortium name="Mycorrhizal Genomics Consortium"/>
            <person name="Kohler A."/>
            <person name="Kuo A."/>
            <person name="Nagy L.G."/>
            <person name="Floudas D."/>
            <person name="Copeland A."/>
            <person name="Barry K.W."/>
            <person name="Cichocki N."/>
            <person name="Veneault-Fourrey C."/>
            <person name="LaButti K."/>
            <person name="Lindquist E.A."/>
            <person name="Lipzen A."/>
            <person name="Lundell T."/>
            <person name="Morin E."/>
            <person name="Murat C."/>
            <person name="Riley R."/>
            <person name="Ohm R."/>
            <person name="Sun H."/>
            <person name="Tunlid A."/>
            <person name="Henrissat B."/>
            <person name="Grigoriev I.V."/>
            <person name="Hibbett D.S."/>
            <person name="Martin F."/>
        </authorList>
    </citation>
    <scope>NUCLEOTIDE SEQUENCE [LARGE SCALE GENOMIC DNA]</scope>
    <source>
        <strain evidence="9">441</strain>
    </source>
</reference>
<evidence type="ECO:0000313" key="9">
    <source>
        <dbReference type="Proteomes" id="UP000054018"/>
    </source>
</evidence>
<comment type="subcellular location">
    <subcellularLocation>
        <location evidence="1">Cytoplasm</location>
    </subcellularLocation>
</comment>
<evidence type="ECO:0000256" key="2">
    <source>
        <dbReference type="ARBA" id="ARBA00010349"/>
    </source>
</evidence>
<evidence type="ECO:0000256" key="7">
    <source>
        <dbReference type="SAM" id="MobiDB-lite"/>
    </source>
</evidence>
<accession>A0A0C9ZKA8</accession>
<feature type="compositionally biased region" description="Low complexity" evidence="7">
    <location>
        <begin position="219"/>
        <end position="235"/>
    </location>
</feature>
<evidence type="ECO:0000256" key="1">
    <source>
        <dbReference type="ARBA" id="ARBA00004496"/>
    </source>
</evidence>
<dbReference type="STRING" id="765257.A0A0C9ZKA8"/>
<gene>
    <name evidence="8" type="ORF">PISMIDRAFT_21112</name>
</gene>